<comment type="caution">
    <text evidence="2">The sequence shown here is derived from an EMBL/GenBank/DDBJ whole genome shotgun (WGS) entry which is preliminary data.</text>
</comment>
<keyword evidence="3" id="KW-1185">Reference proteome</keyword>
<gene>
    <name evidence="2" type="ORF">GCM10009838_59880</name>
</gene>
<feature type="compositionally biased region" description="Polar residues" evidence="1">
    <location>
        <begin position="339"/>
        <end position="351"/>
    </location>
</feature>
<protein>
    <recommendedName>
        <fullName evidence="4">Collagen triple helix repeat protein</fullName>
    </recommendedName>
</protein>
<organism evidence="2 3">
    <name type="scientific">Catenulispora subtropica</name>
    <dbReference type="NCBI Taxonomy" id="450798"/>
    <lineage>
        <taxon>Bacteria</taxon>
        <taxon>Bacillati</taxon>
        <taxon>Actinomycetota</taxon>
        <taxon>Actinomycetes</taxon>
        <taxon>Catenulisporales</taxon>
        <taxon>Catenulisporaceae</taxon>
        <taxon>Catenulispora</taxon>
    </lineage>
</organism>
<feature type="compositionally biased region" description="Low complexity" evidence="1">
    <location>
        <begin position="66"/>
        <end position="84"/>
    </location>
</feature>
<name>A0ABP5E565_9ACTN</name>
<accession>A0ABP5E565</accession>
<feature type="compositionally biased region" description="Gly residues" evidence="1">
    <location>
        <begin position="251"/>
        <end position="263"/>
    </location>
</feature>
<evidence type="ECO:0000256" key="1">
    <source>
        <dbReference type="SAM" id="MobiDB-lite"/>
    </source>
</evidence>
<dbReference type="EMBL" id="BAAAQM010000041">
    <property type="protein sequence ID" value="GAA1989024.1"/>
    <property type="molecule type" value="Genomic_DNA"/>
</dbReference>
<feature type="compositionally biased region" description="Low complexity" evidence="1">
    <location>
        <begin position="94"/>
        <end position="104"/>
    </location>
</feature>
<feature type="region of interest" description="Disordered" evidence="1">
    <location>
        <begin position="214"/>
        <end position="285"/>
    </location>
</feature>
<feature type="region of interest" description="Disordered" evidence="1">
    <location>
        <begin position="1"/>
        <end position="109"/>
    </location>
</feature>
<reference evidence="3" key="1">
    <citation type="journal article" date="2019" name="Int. J. Syst. Evol. Microbiol.">
        <title>The Global Catalogue of Microorganisms (GCM) 10K type strain sequencing project: providing services to taxonomists for standard genome sequencing and annotation.</title>
        <authorList>
            <consortium name="The Broad Institute Genomics Platform"/>
            <consortium name="The Broad Institute Genome Sequencing Center for Infectious Disease"/>
            <person name="Wu L."/>
            <person name="Ma J."/>
        </authorList>
    </citation>
    <scope>NUCLEOTIDE SEQUENCE [LARGE SCALE GENOMIC DNA]</scope>
    <source>
        <strain evidence="3">JCM 16013</strain>
    </source>
</reference>
<evidence type="ECO:0000313" key="3">
    <source>
        <dbReference type="Proteomes" id="UP001499854"/>
    </source>
</evidence>
<feature type="compositionally biased region" description="Low complexity" evidence="1">
    <location>
        <begin position="264"/>
        <end position="285"/>
    </location>
</feature>
<evidence type="ECO:0008006" key="4">
    <source>
        <dbReference type="Google" id="ProtNLM"/>
    </source>
</evidence>
<sequence length="397" mass="39125">MAEEFDERGPGALSDAEAERLLNGPWALPRPVRPTDLPDFESSAVAGSTARVAYSAGWDGADDPSGHAGARGPAGVPGVHGARGVQDPAGAGGAWRPAPVAGAPDSGGEMTVSSVDFPIDLASPDAQAVARLLAAATAPPRPHELRGYEAARRAFERAGTAGATPVRRAGLPLRRMIGVKVAAVAGALTVTGVAVAAEADVLPTPLQRVAHQMLGGVGVPDPDPDPAPSTAPGLASSSSTRPGTPHPTGTTPGGRTGSSGGSLPGTPTGTPTGTGSASAPGSSSAADTDVLTLCRAYTAQEQGGAALSAPDRRRLATLAGGEEKIAGYCARMLAPASPQPSDSAGSNNAPSPSKDHKPTDPSSPGAQPTTPGSPDGGNGNGHGRTPDPTRTPHASKP</sequence>
<evidence type="ECO:0000313" key="2">
    <source>
        <dbReference type="EMBL" id="GAA1989024.1"/>
    </source>
</evidence>
<feature type="compositionally biased region" description="Low complexity" evidence="1">
    <location>
        <begin position="236"/>
        <end position="250"/>
    </location>
</feature>
<dbReference type="Proteomes" id="UP001499854">
    <property type="component" value="Unassembled WGS sequence"/>
</dbReference>
<proteinExistence type="predicted"/>
<feature type="region of interest" description="Disordered" evidence="1">
    <location>
        <begin position="332"/>
        <end position="397"/>
    </location>
</feature>